<evidence type="ECO:0000313" key="5">
    <source>
        <dbReference type="EMBL" id="AKV76407.1"/>
    </source>
</evidence>
<dbReference type="EMBL" id="CP008822">
    <property type="protein sequence ID" value="AIM27280.1"/>
    <property type="molecule type" value="Genomic_DNA"/>
</dbReference>
<dbReference type="OMA" id="PEAHMHP"/>
<dbReference type="EMBL" id="CP012176">
    <property type="protein sequence ID" value="AKV83147.1"/>
    <property type="molecule type" value="Genomic_DNA"/>
</dbReference>
<gene>
    <name evidence="3" type="ORF">HA72_1132</name>
    <name evidence="4" type="ORF">MsedA_1148</name>
    <name evidence="5" type="ORF">MsedB_1150</name>
    <name evidence="6" type="ORF">MsedC_1148</name>
    <name evidence="7" type="ORF">MsedD_1149</name>
    <name evidence="8" type="ORF">MsedE_1151</name>
</gene>
<evidence type="ECO:0000313" key="9">
    <source>
        <dbReference type="Proteomes" id="UP000029084"/>
    </source>
</evidence>
<evidence type="ECO:0000313" key="6">
    <source>
        <dbReference type="EMBL" id="AKV78659.1"/>
    </source>
</evidence>
<dbReference type="SUPFAM" id="SSF52540">
    <property type="entry name" value="P-loop containing nucleoside triphosphate hydrolases"/>
    <property type="match status" value="1"/>
</dbReference>
<dbReference type="InterPro" id="IPR041685">
    <property type="entry name" value="AAA_GajA/Old/RecF-like"/>
</dbReference>
<evidence type="ECO:0000313" key="14">
    <source>
        <dbReference type="Proteomes" id="UP000068832"/>
    </source>
</evidence>
<dbReference type="Gene3D" id="3.40.50.300">
    <property type="entry name" value="P-loop containing nucleotide triphosphate hydrolases"/>
    <property type="match status" value="1"/>
</dbReference>
<dbReference type="RefSeq" id="WP_012021081.1">
    <property type="nucleotide sequence ID" value="NZ_AP019770.1"/>
</dbReference>
<dbReference type="EMBL" id="CP012175">
    <property type="protein sequence ID" value="AKV80904.1"/>
    <property type="molecule type" value="Genomic_DNA"/>
</dbReference>
<dbReference type="GO" id="GO:0016887">
    <property type="term" value="F:ATP hydrolysis activity"/>
    <property type="evidence" value="ECO:0007669"/>
    <property type="project" value="InterPro"/>
</dbReference>
<dbReference type="Proteomes" id="UP000068832">
    <property type="component" value="Chromosome"/>
</dbReference>
<accession>A0A088E7H3</accession>
<evidence type="ECO:0000313" key="8">
    <source>
        <dbReference type="EMBL" id="AKV83147.1"/>
    </source>
</evidence>
<evidence type="ECO:0000313" key="7">
    <source>
        <dbReference type="EMBL" id="AKV80904.1"/>
    </source>
</evidence>
<dbReference type="EMBL" id="CP012172">
    <property type="protein sequence ID" value="AKV74168.1"/>
    <property type="molecule type" value="Genomic_DNA"/>
</dbReference>
<dbReference type="GeneID" id="91755608"/>
<evidence type="ECO:0000259" key="2">
    <source>
        <dbReference type="Pfam" id="PF13304"/>
    </source>
</evidence>
<dbReference type="Pfam" id="PF13175">
    <property type="entry name" value="AAA_15"/>
    <property type="match status" value="1"/>
</dbReference>
<protein>
    <submittedName>
        <fullName evidence="3">Uncharacterized protein</fullName>
    </submittedName>
</protein>
<reference evidence="3 9" key="1">
    <citation type="journal article" date="2014" name="J. Bacteriol.">
        <title>Role of an Archaeal PitA Transporter in the Copper and Arsenic Resistance of Metallosphaera sedula, an Extreme Thermoacidophile.</title>
        <authorList>
            <person name="McCarthy S."/>
            <person name="Ai C."/>
            <person name="Wheaton G."/>
            <person name="Tevatia R."/>
            <person name="Eckrich V."/>
            <person name="Kelly R."/>
            <person name="Blum P."/>
        </authorList>
    </citation>
    <scope>NUCLEOTIDE SEQUENCE [LARGE SCALE GENOMIC DNA]</scope>
    <source>
        <strain evidence="3 9">CuR1</strain>
    </source>
</reference>
<evidence type="ECO:0000259" key="1">
    <source>
        <dbReference type="Pfam" id="PF13175"/>
    </source>
</evidence>
<dbReference type="EMBL" id="CP012174">
    <property type="protein sequence ID" value="AKV78659.1"/>
    <property type="molecule type" value="Genomic_DNA"/>
</dbReference>
<dbReference type="GO" id="GO:0005524">
    <property type="term" value="F:ATP binding"/>
    <property type="evidence" value="ECO:0007669"/>
    <property type="project" value="InterPro"/>
</dbReference>
<dbReference type="PANTHER" id="PTHR43581">
    <property type="entry name" value="ATP/GTP PHOSPHATASE"/>
    <property type="match status" value="1"/>
</dbReference>
<name>A0A088E7H3_9CREN</name>
<dbReference type="EMBL" id="CP012173">
    <property type="protein sequence ID" value="AKV76407.1"/>
    <property type="molecule type" value="Genomic_DNA"/>
</dbReference>
<reference evidence="8 10" key="3">
    <citation type="submission" date="2015-07" db="EMBL/GenBank/DDBJ databases">
        <title>Physiological, transcriptional responses and genome re-sequencing of acid resistant extremely thermoacidophilic Metallosphaera sedula SARC-M1.</title>
        <authorList>
            <person name="Ai C."/>
            <person name="McCarthy S."/>
            <person name="Eckrich V."/>
            <person name="Rudrappa D."/>
            <person name="Qiu G."/>
            <person name="Blum P."/>
        </authorList>
    </citation>
    <scope>NUCLEOTIDE SEQUENCE [LARGE SCALE GENOMIC DNA]</scope>
    <source>
        <strain evidence="8 10">SARC-M1</strain>
    </source>
</reference>
<dbReference type="Proteomes" id="UP000029084">
    <property type="component" value="Chromosome"/>
</dbReference>
<dbReference type="Proteomes" id="UP000061362">
    <property type="component" value="Chromosome"/>
</dbReference>
<feature type="domain" description="Endonuclease GajA/Old nuclease/RecF-like AAA" evidence="1">
    <location>
        <begin position="2"/>
        <end position="112"/>
    </location>
</feature>
<evidence type="ECO:0000313" key="11">
    <source>
        <dbReference type="Proteomes" id="UP000061362"/>
    </source>
</evidence>
<dbReference type="AlphaFoldDB" id="A0A088E7H3"/>
<sequence length="358" mass="40757">MEKLVLKNFRRFRSLELELNKINVIVGKNNVGKTTILEAFALAASAPYLTDSLGSSIFRSILLNREIPYYLEFVKLGAKKAEVTLGDKKVEIVKELENEILRKKISDEKEKEKGLQVLDALKYMISALVEEMPEVEHPEYSSTYALAKHGEQMVSHYVEVDMGSINIFRHINDSSSELKPSPVYFVTDHMFYSTKALAYIINNSIKNDYKYFTKVLTSFKKYMKEFDIEDVRVVENQVYLIIKGKPIPISQIGSGAKRALLKELISGNAEYIAMDTPENDLHPGLLRSFLDQIVDLRAKLLISTHSLDTIEALVDVLEIKRAIDDMTVFRLDMNGVETIPGREVMIRLKDIGEDLRGL</sequence>
<dbReference type="Proteomes" id="UP000062475">
    <property type="component" value="Chromosome"/>
</dbReference>
<evidence type="ECO:0000313" key="10">
    <source>
        <dbReference type="Proteomes" id="UP000056255"/>
    </source>
</evidence>
<feature type="domain" description="ATPase AAA-type core" evidence="2">
    <location>
        <begin position="199"/>
        <end position="307"/>
    </location>
</feature>
<evidence type="ECO:0000313" key="3">
    <source>
        <dbReference type="EMBL" id="AIM27280.1"/>
    </source>
</evidence>
<evidence type="ECO:0000313" key="13">
    <source>
        <dbReference type="Proteomes" id="UP000062475"/>
    </source>
</evidence>
<dbReference type="Proteomes" id="UP000062398">
    <property type="component" value="Chromosome"/>
</dbReference>
<evidence type="ECO:0000313" key="12">
    <source>
        <dbReference type="Proteomes" id="UP000062398"/>
    </source>
</evidence>
<proteinExistence type="predicted"/>
<organism evidence="3 9">
    <name type="scientific">Metallosphaera sedula</name>
    <dbReference type="NCBI Taxonomy" id="43687"/>
    <lineage>
        <taxon>Archaea</taxon>
        <taxon>Thermoproteota</taxon>
        <taxon>Thermoprotei</taxon>
        <taxon>Sulfolobales</taxon>
        <taxon>Sulfolobaceae</taxon>
        <taxon>Metallosphaera</taxon>
    </lineage>
</organism>
<dbReference type="Pfam" id="PF13304">
    <property type="entry name" value="AAA_21"/>
    <property type="match status" value="1"/>
</dbReference>
<dbReference type="PATRIC" id="fig|43687.5.peg.1181"/>
<evidence type="ECO:0000313" key="4">
    <source>
        <dbReference type="EMBL" id="AKV74168.1"/>
    </source>
</evidence>
<dbReference type="InterPro" id="IPR027417">
    <property type="entry name" value="P-loop_NTPase"/>
</dbReference>
<dbReference type="InterPro" id="IPR051396">
    <property type="entry name" value="Bact_Antivir_Def_Nuclease"/>
</dbReference>
<dbReference type="PANTHER" id="PTHR43581:SF4">
    <property type="entry name" value="ATP_GTP PHOSPHATASE"/>
    <property type="match status" value="1"/>
</dbReference>
<dbReference type="InterPro" id="IPR003959">
    <property type="entry name" value="ATPase_AAA_core"/>
</dbReference>
<reference evidence="11 12" key="2">
    <citation type="journal article" date="2015" name="Genome Announc.">
        <title>Complete Genome Sequences of Evolved Arsenate-Resistant Metallosphaera sedula Strains.</title>
        <authorList>
            <person name="Ai C."/>
            <person name="McCarthy S."/>
            <person name="Schackwitz W."/>
            <person name="Martin J."/>
            <person name="Lipzen A."/>
            <person name="Blum P."/>
        </authorList>
    </citation>
    <scope>NUCLEOTIDE SEQUENCE [LARGE SCALE GENOMIC DNA]</scope>
    <source>
        <strain evidence="6 12">ARS120-1</strain>
        <strain evidence="7 11">ARS120-2</strain>
        <strain evidence="4 14">ARS50-1</strain>
        <strain evidence="5 13">ARS50-2</strain>
    </source>
</reference>
<dbReference type="Proteomes" id="UP000056255">
    <property type="component" value="Chromosome"/>
</dbReference>